<sequence>MTLFHKPIQQVTLTDLEALMGDFPVKEGQQIDFKREMIRPESLCEAVTSFANSQGGDLLIGIDEKEGSPIAIVGVSCEDTDKEKLRLLNIFHNNIEPKLTNIEIEFIAIEGFNYVILIRTRRSWLRPHRVKHNSKFYARQSNGKYELDVQQLRQMFLGASEFADKYAKFHEERVAHHIERFGTKPFVLLQFVPVSAFENPNVVDLTGIFNYLRTVPISTSNDNRRINFTGVYSESNDKSSKFQLFRNGIIEHVTTRIIRDNVISGSSLYENLRDSFSRTLQNYRSLEIKEPIYAMLSFYGSKGLTASDIDSFYADHDVVPYEEDKMIFPEVYIEDIETVNIPETIRPIMNVLWNAYGFSKYSHELK</sequence>
<evidence type="ECO:0000313" key="3">
    <source>
        <dbReference type="Proteomes" id="UP000295636"/>
    </source>
</evidence>
<keyword evidence="2" id="KW-0067">ATP-binding</keyword>
<protein>
    <submittedName>
        <fullName evidence="2">ATP-binding protein</fullName>
    </submittedName>
</protein>
<accession>A0A4R5KHX7</accession>
<dbReference type="PANTHER" id="PTHR30595:SF6">
    <property type="entry name" value="SCHLAFEN ALBA-2 DOMAIN-CONTAINING PROTEIN"/>
    <property type="match status" value="1"/>
</dbReference>
<keyword evidence="2" id="KW-0547">Nucleotide-binding</keyword>
<dbReference type="InterPro" id="IPR007421">
    <property type="entry name" value="Schlafen_AlbA_2_dom"/>
</dbReference>
<dbReference type="GO" id="GO:0005524">
    <property type="term" value="F:ATP binding"/>
    <property type="evidence" value="ECO:0007669"/>
    <property type="project" value="UniProtKB-KW"/>
</dbReference>
<comment type="caution">
    <text evidence="2">The sequence shown here is derived from an EMBL/GenBank/DDBJ whole genome shotgun (WGS) entry which is preliminary data.</text>
</comment>
<dbReference type="Proteomes" id="UP000295636">
    <property type="component" value="Unassembled WGS sequence"/>
</dbReference>
<name>A0A4R5KHX7_9BACL</name>
<feature type="domain" description="Schlafen AlbA-2" evidence="1">
    <location>
        <begin position="27"/>
        <end position="147"/>
    </location>
</feature>
<dbReference type="AlphaFoldDB" id="A0A4R5KHX7"/>
<gene>
    <name evidence="2" type="ORF">E1757_22160</name>
</gene>
<dbReference type="Pfam" id="PF04326">
    <property type="entry name" value="SLFN_AlbA_2"/>
    <property type="match status" value="1"/>
</dbReference>
<dbReference type="PANTHER" id="PTHR30595">
    <property type="entry name" value="GLPR-RELATED TRANSCRIPTIONAL REPRESSOR"/>
    <property type="match status" value="1"/>
</dbReference>
<dbReference type="RefSeq" id="WP_133232199.1">
    <property type="nucleotide sequence ID" value="NZ_SMRT01000012.1"/>
</dbReference>
<evidence type="ECO:0000313" key="2">
    <source>
        <dbReference type="EMBL" id="TDF94672.1"/>
    </source>
</evidence>
<proteinExistence type="predicted"/>
<reference evidence="2 3" key="1">
    <citation type="submission" date="2019-03" db="EMBL/GenBank/DDBJ databases">
        <title>This is whole genome sequence of Paenibacillus sp MS74 strain.</title>
        <authorList>
            <person name="Trinh H.N."/>
        </authorList>
    </citation>
    <scope>NUCLEOTIDE SEQUENCE [LARGE SCALE GENOMIC DNA]</scope>
    <source>
        <strain evidence="2 3">MS74</strain>
    </source>
</reference>
<dbReference type="EMBL" id="SMRT01000012">
    <property type="protein sequence ID" value="TDF94672.1"/>
    <property type="molecule type" value="Genomic_DNA"/>
</dbReference>
<keyword evidence="3" id="KW-1185">Reference proteome</keyword>
<evidence type="ECO:0000259" key="1">
    <source>
        <dbReference type="Pfam" id="PF04326"/>
    </source>
</evidence>
<organism evidence="2 3">
    <name type="scientific">Paenibacillus piri</name>
    <dbReference type="NCBI Taxonomy" id="2547395"/>
    <lineage>
        <taxon>Bacteria</taxon>
        <taxon>Bacillati</taxon>
        <taxon>Bacillota</taxon>
        <taxon>Bacilli</taxon>
        <taxon>Bacillales</taxon>
        <taxon>Paenibacillaceae</taxon>
        <taxon>Paenibacillus</taxon>
    </lineage>
</organism>
<dbReference type="OrthoDB" id="517998at2"/>
<dbReference type="InterPro" id="IPR038461">
    <property type="entry name" value="Schlafen_AlbA_2_dom_sf"/>
</dbReference>
<dbReference type="Gene3D" id="3.30.950.30">
    <property type="entry name" value="Schlafen, AAA domain"/>
    <property type="match status" value="1"/>
</dbReference>